<dbReference type="OrthoDB" id="1072116at2759"/>
<dbReference type="InterPro" id="IPR052006">
    <property type="entry name" value="MLP-like"/>
</dbReference>
<comment type="similarity">
    <text evidence="1">Belongs to the MLP family.</text>
</comment>
<dbReference type="AlphaFoldDB" id="A0A4Y7JGR2"/>
<sequence length="158" mass="18045">MACHGVSGLVGKLITELEVNCDADKYYKIYKRPEDVRKAIPHLCTSIKLINGDASRSGCIKEWNFILEGKMIRTVEETTHNDETRTLHHRIFEGDLMKDYKKFDSIIEVNPKPNGNGCIVKRSIVYEKINKDSPTPFAYVPFCHQAIEDMNKHLCGSE</sequence>
<proteinExistence type="inferred from homology"/>
<name>A0A4Y7JGR2_PAPSO</name>
<dbReference type="SMART" id="SM01037">
    <property type="entry name" value="Bet_v_1"/>
    <property type="match status" value="1"/>
</dbReference>
<dbReference type="GO" id="GO:0006952">
    <property type="term" value="P:defense response"/>
    <property type="evidence" value="ECO:0007669"/>
    <property type="project" value="InterPro"/>
</dbReference>
<dbReference type="Gramene" id="RZC58988">
    <property type="protein sequence ID" value="RZC58988"/>
    <property type="gene ID" value="C5167_006280"/>
</dbReference>
<keyword evidence="4" id="KW-1185">Reference proteome</keyword>
<evidence type="ECO:0000313" key="3">
    <source>
        <dbReference type="EMBL" id="RZC58988.1"/>
    </source>
</evidence>
<feature type="domain" description="Bet v I/Major latex protein" evidence="2">
    <location>
        <begin position="8"/>
        <end position="157"/>
    </location>
</feature>
<organism evidence="3 4">
    <name type="scientific">Papaver somniferum</name>
    <name type="common">Opium poppy</name>
    <dbReference type="NCBI Taxonomy" id="3469"/>
    <lineage>
        <taxon>Eukaryota</taxon>
        <taxon>Viridiplantae</taxon>
        <taxon>Streptophyta</taxon>
        <taxon>Embryophyta</taxon>
        <taxon>Tracheophyta</taxon>
        <taxon>Spermatophyta</taxon>
        <taxon>Magnoliopsida</taxon>
        <taxon>Ranunculales</taxon>
        <taxon>Papaveraceae</taxon>
        <taxon>Papaveroideae</taxon>
        <taxon>Papaver</taxon>
    </lineage>
</organism>
<dbReference type="Proteomes" id="UP000316621">
    <property type="component" value="Chromosome 4"/>
</dbReference>
<evidence type="ECO:0000256" key="1">
    <source>
        <dbReference type="ARBA" id="ARBA00038242"/>
    </source>
</evidence>
<dbReference type="SUPFAM" id="SSF55961">
    <property type="entry name" value="Bet v1-like"/>
    <property type="match status" value="1"/>
</dbReference>
<dbReference type="PANTHER" id="PTHR31338">
    <property type="entry name" value="POLYKETIDE CYCLASE/DEHYDRASE AND LIPID TRANSPORT SUPERFAMILY PROTEIN"/>
    <property type="match status" value="1"/>
</dbReference>
<dbReference type="Gene3D" id="3.30.530.20">
    <property type="match status" value="1"/>
</dbReference>
<accession>A0A4Y7JGR2</accession>
<dbReference type="Pfam" id="PF00407">
    <property type="entry name" value="Bet_v_1"/>
    <property type="match status" value="1"/>
</dbReference>
<evidence type="ECO:0000313" key="4">
    <source>
        <dbReference type="Proteomes" id="UP000316621"/>
    </source>
</evidence>
<dbReference type="EMBL" id="CM010718">
    <property type="protein sequence ID" value="RZC58988.1"/>
    <property type="molecule type" value="Genomic_DNA"/>
</dbReference>
<dbReference type="PANTHER" id="PTHR31338:SF16">
    <property type="entry name" value="POLYKETIDE CYCLASE_DEHYDRASE AND LIPID TRANSPORT SUPERFAMILY PROTEIN"/>
    <property type="match status" value="1"/>
</dbReference>
<dbReference type="OMA" id="KNHYKRW"/>
<evidence type="ECO:0000259" key="2">
    <source>
        <dbReference type="SMART" id="SM01037"/>
    </source>
</evidence>
<dbReference type="InterPro" id="IPR023393">
    <property type="entry name" value="START-like_dom_sf"/>
</dbReference>
<reference evidence="3 4" key="1">
    <citation type="journal article" date="2018" name="Science">
        <title>The opium poppy genome and morphinan production.</title>
        <authorList>
            <person name="Guo L."/>
            <person name="Winzer T."/>
            <person name="Yang X."/>
            <person name="Li Y."/>
            <person name="Ning Z."/>
            <person name="He Z."/>
            <person name="Teodor R."/>
            <person name="Lu Y."/>
            <person name="Bowser T.A."/>
            <person name="Graham I.A."/>
            <person name="Ye K."/>
        </authorList>
    </citation>
    <scope>NUCLEOTIDE SEQUENCE [LARGE SCALE GENOMIC DNA]</scope>
    <source>
        <strain evidence="4">cv. HN1</strain>
        <tissue evidence="3">Leaves</tissue>
    </source>
</reference>
<protein>
    <recommendedName>
        <fullName evidence="2">Bet v I/Major latex protein domain-containing protein</fullName>
    </recommendedName>
</protein>
<dbReference type="InterPro" id="IPR000916">
    <property type="entry name" value="Bet_v_I/MLP"/>
</dbReference>
<gene>
    <name evidence="3" type="ORF">C5167_006280</name>
</gene>